<gene>
    <name evidence="1" type="ORF">PIL02S_02082</name>
</gene>
<name>A0A2W0C8B5_9BACL</name>
<accession>A0A2W0C8B5</accession>
<evidence type="ECO:0000313" key="2">
    <source>
        <dbReference type="Proteomes" id="UP000247459"/>
    </source>
</evidence>
<comment type="caution">
    <text evidence="1">The sequence shown here is derived from an EMBL/GenBank/DDBJ whole genome shotgun (WGS) entry which is preliminary data.</text>
</comment>
<sequence>MIKVHFFNKLNDFAVWGMNRSIFYFYLVVHMHNEFRPFINIYLMRQPL</sequence>
<organism evidence="1 2">
    <name type="scientific">Paenibacillus illinoisensis</name>
    <dbReference type="NCBI Taxonomy" id="59845"/>
    <lineage>
        <taxon>Bacteria</taxon>
        <taxon>Bacillati</taxon>
        <taxon>Bacillota</taxon>
        <taxon>Bacilli</taxon>
        <taxon>Bacillales</taxon>
        <taxon>Paenibacillaceae</taxon>
        <taxon>Paenibacillus</taxon>
    </lineage>
</organism>
<dbReference type="EMBL" id="PRLG01000018">
    <property type="protein sequence ID" value="PYY29143.1"/>
    <property type="molecule type" value="Genomic_DNA"/>
</dbReference>
<dbReference type="AlphaFoldDB" id="A0A2W0C8B5"/>
<dbReference type="Proteomes" id="UP000247459">
    <property type="component" value="Unassembled WGS sequence"/>
</dbReference>
<evidence type="ECO:0000313" key="1">
    <source>
        <dbReference type="EMBL" id="PYY29143.1"/>
    </source>
</evidence>
<protein>
    <submittedName>
        <fullName evidence="1">Uncharacterized protein</fullName>
    </submittedName>
</protein>
<reference evidence="1 2" key="1">
    <citation type="submission" date="2018-01" db="EMBL/GenBank/DDBJ databases">
        <title>Genome sequence of the PGP bacterium Paenibacillus illinoisensis E3.</title>
        <authorList>
            <person name="Rolli E."/>
            <person name="Marasco R."/>
            <person name="Bessem C."/>
            <person name="Michoud G."/>
            <person name="Gaiarsa S."/>
            <person name="Borin S."/>
            <person name="Daffonchio D."/>
        </authorList>
    </citation>
    <scope>NUCLEOTIDE SEQUENCE [LARGE SCALE GENOMIC DNA]</scope>
    <source>
        <strain evidence="1 2">E3</strain>
    </source>
</reference>
<proteinExistence type="predicted"/>